<reference evidence="1" key="1">
    <citation type="submission" date="2022-06" db="EMBL/GenBank/DDBJ databases">
        <authorList>
            <person name="Legras J.-L."/>
            <person name="Devillers H."/>
            <person name="Grondin C."/>
        </authorList>
    </citation>
    <scope>NUCLEOTIDE SEQUENCE</scope>
    <source>
        <strain evidence="1">CLIB 1444</strain>
    </source>
</reference>
<evidence type="ECO:0000313" key="2">
    <source>
        <dbReference type="Proteomes" id="UP001152531"/>
    </source>
</evidence>
<gene>
    <name evidence="1" type="ORF">CLIB1444_08S04368</name>
</gene>
<comment type="caution">
    <text evidence="1">The sequence shown here is derived from an EMBL/GenBank/DDBJ whole genome shotgun (WGS) entry which is preliminary data.</text>
</comment>
<sequence>MFKQLRLDYSPKSALRTGWCYAKRFNSNINSFKFDFGAGDTTFGELVDKNSSDVSDYSPYRNADGSFIKGSSSEEARLHDDTIKGRVNHNVIALPDEISKVINNNILSLVSPDRLRTKSAEIYQSLSKGQMLQAPTNSIETDAHIASLFLQDYAHTFQVLDELKKRTDAKPDSILTVGYGPATGMVAANEVFEDFRPSVKHAYIVGRFNREMKKRAKIILSRQLCEQPLQVEEVEEDAVAEVEDNEVVEEFEEEFEESQEQVNDYVGPVDTSRINIVTKIKDSLPSRSYDLIVVNHALLTKEHHFPRDVDINIHMLLNLLNPKGHIVLIERGNHTGFEIISRARQLMIRPENYDKEIGKLPRPYIKGSKVKPQKLRGIDQLITEDDIEFEEQMLADIEKEIAEENEVSEMQQSDDLEDLDQSEDFEQSIIEKHGEVSEEDLKFEFEDDENFELTEVKEAEDVDVEYHLKIIAPCAHHSKCPLQMGDPKYYKIPSHKHKLSWCSFDNIVERPKYTMELKKGKRLATNWDKSADDGFGLDNLNKGTLRNLQGKGRPGGKNTENGQFSYLIAQRSSNSPEEIKKINYEREFNSSKLLENSEMNWPRIISIPTKIKNNVKLKTCAPSGNIEIWQIPKSMGKQIYHDARKVKQGDLWALDKKSVQVKNQLGDVKREKLDILSKLEKKSFIKQQRKKTWKKLVSHSEEDFDDVVKLSDSIATNLETSKQYKWKGKKAKYDVDPRKYDGK</sequence>
<keyword evidence="2" id="KW-1185">Reference proteome</keyword>
<name>A0ACA9YBK0_9ASCO</name>
<protein>
    <submittedName>
        <fullName evidence="1">Probable S-adenosyl-L-methionine-dependent RNA methyltransferase Rsm22p, mitochondrial</fullName>
    </submittedName>
</protein>
<dbReference type="EMBL" id="CALSDN010000008">
    <property type="protein sequence ID" value="CAH6722211.1"/>
    <property type="molecule type" value="Genomic_DNA"/>
</dbReference>
<keyword evidence="1" id="KW-0808">Transferase</keyword>
<keyword evidence="1" id="KW-0489">Methyltransferase</keyword>
<evidence type="ECO:0000313" key="1">
    <source>
        <dbReference type="EMBL" id="CAH6722211.1"/>
    </source>
</evidence>
<dbReference type="Proteomes" id="UP001152531">
    <property type="component" value="Unassembled WGS sequence"/>
</dbReference>
<organism evidence="1 2">
    <name type="scientific">[Candida] jaroonii</name>
    <dbReference type="NCBI Taxonomy" id="467808"/>
    <lineage>
        <taxon>Eukaryota</taxon>
        <taxon>Fungi</taxon>
        <taxon>Dikarya</taxon>
        <taxon>Ascomycota</taxon>
        <taxon>Saccharomycotina</taxon>
        <taxon>Pichiomycetes</taxon>
        <taxon>Debaryomycetaceae</taxon>
        <taxon>Yamadazyma</taxon>
    </lineage>
</organism>
<proteinExistence type="predicted"/>
<accession>A0ACA9YBK0</accession>